<reference evidence="1" key="1">
    <citation type="submission" date="2020-02" db="EMBL/GenBank/DDBJ databases">
        <authorList>
            <person name="Palmer J.M."/>
        </authorList>
    </citation>
    <scope>NUCLEOTIDE SEQUENCE</scope>
    <source>
        <strain evidence="1">EPUS1.4</strain>
        <tissue evidence="1">Thallus</tissue>
    </source>
</reference>
<dbReference type="AlphaFoldDB" id="A0A8H7E6Z7"/>
<gene>
    <name evidence="1" type="ORF">GJ744_006096</name>
</gene>
<evidence type="ECO:0000313" key="2">
    <source>
        <dbReference type="Proteomes" id="UP000606974"/>
    </source>
</evidence>
<organism evidence="1 2">
    <name type="scientific">Endocarpon pusillum</name>
    <dbReference type="NCBI Taxonomy" id="364733"/>
    <lineage>
        <taxon>Eukaryota</taxon>
        <taxon>Fungi</taxon>
        <taxon>Dikarya</taxon>
        <taxon>Ascomycota</taxon>
        <taxon>Pezizomycotina</taxon>
        <taxon>Eurotiomycetes</taxon>
        <taxon>Chaetothyriomycetidae</taxon>
        <taxon>Verrucariales</taxon>
        <taxon>Verrucariaceae</taxon>
        <taxon>Endocarpon</taxon>
    </lineage>
</organism>
<keyword evidence="2" id="KW-1185">Reference proteome</keyword>
<sequence length="158" mass="17905">MGLGHPALSRYLTNNLLLRNYPLPVRARPTRKNTIVINSNSGRLQNCHQIIMQIAMILSDLKSLSVCGHEEALNLVNVHRSTSISTKDAPGTLEATARSAAYEEKTKNNPDLQRAKDLAELHYRVKLKYQEEGLDPELQQAREDINRVYRSLSRQSSR</sequence>
<name>A0A8H7E6Z7_9EURO</name>
<protein>
    <submittedName>
        <fullName evidence="1">Uncharacterized protein</fullName>
    </submittedName>
</protein>
<dbReference type="OrthoDB" id="5394455at2759"/>
<dbReference type="Proteomes" id="UP000606974">
    <property type="component" value="Unassembled WGS sequence"/>
</dbReference>
<comment type="caution">
    <text evidence="1">The sequence shown here is derived from an EMBL/GenBank/DDBJ whole genome shotgun (WGS) entry which is preliminary data.</text>
</comment>
<accession>A0A8H7E6Z7</accession>
<evidence type="ECO:0000313" key="1">
    <source>
        <dbReference type="EMBL" id="KAF7510730.1"/>
    </source>
</evidence>
<proteinExistence type="predicted"/>
<dbReference type="EMBL" id="JAACFV010000027">
    <property type="protein sequence ID" value="KAF7510730.1"/>
    <property type="molecule type" value="Genomic_DNA"/>
</dbReference>